<dbReference type="Proteomes" id="UP000613580">
    <property type="component" value="Unassembled WGS sequence"/>
</dbReference>
<organism evidence="3 4">
    <name type="scientific">Mycena chlorophos</name>
    <name type="common">Agaric fungus</name>
    <name type="synonym">Agaricus chlorophos</name>
    <dbReference type="NCBI Taxonomy" id="658473"/>
    <lineage>
        <taxon>Eukaryota</taxon>
        <taxon>Fungi</taxon>
        <taxon>Dikarya</taxon>
        <taxon>Basidiomycota</taxon>
        <taxon>Agaricomycotina</taxon>
        <taxon>Agaricomycetes</taxon>
        <taxon>Agaricomycetidae</taxon>
        <taxon>Agaricales</taxon>
        <taxon>Marasmiineae</taxon>
        <taxon>Mycenaceae</taxon>
        <taxon>Mycena</taxon>
    </lineage>
</organism>
<sequence>MSSADPVFTEKTTAAEVAEAFAEQVKGKTVLITGTSVKGLGFATARALAKNAGLVIITGRNPTKLKESKDALKAEFPQANIRPLALDLASRASVRKAAAEVNAYAEPLHILINNAIAPMGPFTLDEDNLEVQFSLDHVNPFLFTKLLTPKLLASSTPAFTPRVLFISSMGHAMIPGLDWDHLVHPDAAKHDPVGAYCQSKLANVLAAKELTRRSKGRIQSFSLHPGTIATGEDPTTVASLMEKGIYTAEGKPNLEVAKWKTRDEGGATIVAAAIDPRIEGKGGAYLVDSVIAGDDQVSPFALEPANAKKLWDLTEELLGEKFTFE</sequence>
<dbReference type="AlphaFoldDB" id="A0A8H6SNN8"/>
<keyword evidence="4" id="KW-1185">Reference proteome</keyword>
<dbReference type="Pfam" id="PF00106">
    <property type="entry name" value="adh_short"/>
    <property type="match status" value="1"/>
</dbReference>
<evidence type="ECO:0000256" key="1">
    <source>
        <dbReference type="ARBA" id="ARBA00006484"/>
    </source>
</evidence>
<dbReference type="InterPro" id="IPR002347">
    <property type="entry name" value="SDR_fam"/>
</dbReference>
<name>A0A8H6SNN8_MYCCL</name>
<reference evidence="3" key="1">
    <citation type="submission" date="2020-05" db="EMBL/GenBank/DDBJ databases">
        <title>Mycena genomes resolve the evolution of fungal bioluminescence.</title>
        <authorList>
            <person name="Tsai I.J."/>
        </authorList>
    </citation>
    <scope>NUCLEOTIDE SEQUENCE</scope>
    <source>
        <strain evidence="3">110903Hualien_Pintung</strain>
    </source>
</reference>
<accession>A0A8H6SNN8</accession>
<dbReference type="EMBL" id="JACAZE010000012">
    <property type="protein sequence ID" value="KAF7302644.1"/>
    <property type="molecule type" value="Genomic_DNA"/>
</dbReference>
<evidence type="ECO:0000256" key="2">
    <source>
        <dbReference type="ARBA" id="ARBA00023002"/>
    </source>
</evidence>
<dbReference type="PANTHER" id="PTHR24320:SF283">
    <property type="entry name" value="RETINOL DEHYDROGENASE 11"/>
    <property type="match status" value="1"/>
</dbReference>
<dbReference type="OrthoDB" id="191139at2759"/>
<dbReference type="SUPFAM" id="SSF51735">
    <property type="entry name" value="NAD(P)-binding Rossmann-fold domains"/>
    <property type="match status" value="1"/>
</dbReference>
<comment type="caution">
    <text evidence="3">The sequence shown here is derived from an EMBL/GenBank/DDBJ whole genome shotgun (WGS) entry which is preliminary data.</text>
</comment>
<protein>
    <submittedName>
        <fullName evidence="3">Short-chain dehydrogenase/reductase family protein</fullName>
    </submittedName>
</protein>
<dbReference type="InterPro" id="IPR036291">
    <property type="entry name" value="NAD(P)-bd_dom_sf"/>
</dbReference>
<gene>
    <name evidence="3" type="ORF">HMN09_00898900</name>
</gene>
<dbReference type="PANTHER" id="PTHR24320">
    <property type="entry name" value="RETINOL DEHYDROGENASE"/>
    <property type="match status" value="1"/>
</dbReference>
<comment type="similarity">
    <text evidence="1">Belongs to the short-chain dehydrogenases/reductases (SDR) family.</text>
</comment>
<evidence type="ECO:0000313" key="4">
    <source>
        <dbReference type="Proteomes" id="UP000613580"/>
    </source>
</evidence>
<evidence type="ECO:0000313" key="3">
    <source>
        <dbReference type="EMBL" id="KAF7302644.1"/>
    </source>
</evidence>
<keyword evidence="2" id="KW-0560">Oxidoreductase</keyword>
<dbReference type="Gene3D" id="3.40.50.720">
    <property type="entry name" value="NAD(P)-binding Rossmann-like Domain"/>
    <property type="match status" value="1"/>
</dbReference>
<proteinExistence type="inferred from homology"/>
<dbReference type="GO" id="GO:0016491">
    <property type="term" value="F:oxidoreductase activity"/>
    <property type="evidence" value="ECO:0007669"/>
    <property type="project" value="UniProtKB-KW"/>
</dbReference>